<name>A0A7W7W3P4_9ACTN</name>
<keyword evidence="1" id="KW-1133">Transmembrane helix</keyword>
<feature type="transmembrane region" description="Helical" evidence="1">
    <location>
        <begin position="6"/>
        <end position="25"/>
    </location>
</feature>
<dbReference type="EMBL" id="JACHJT010000001">
    <property type="protein sequence ID" value="MBB4933001.1"/>
    <property type="molecule type" value="Genomic_DNA"/>
</dbReference>
<evidence type="ECO:0000313" key="3">
    <source>
        <dbReference type="EMBL" id="MBB4933001.1"/>
    </source>
</evidence>
<dbReference type="InterPro" id="IPR027417">
    <property type="entry name" value="P-loop_NTPase"/>
</dbReference>
<gene>
    <name evidence="3" type="ORF">F4561_003821</name>
</gene>
<accession>A0A7W7W3P4</accession>
<evidence type="ECO:0000313" key="4">
    <source>
        <dbReference type="Proteomes" id="UP000523007"/>
    </source>
</evidence>
<organism evidence="3 4">
    <name type="scientific">Lipingzhangella halophila</name>
    <dbReference type="NCBI Taxonomy" id="1783352"/>
    <lineage>
        <taxon>Bacteria</taxon>
        <taxon>Bacillati</taxon>
        <taxon>Actinomycetota</taxon>
        <taxon>Actinomycetes</taxon>
        <taxon>Streptosporangiales</taxon>
        <taxon>Nocardiopsidaceae</taxon>
        <taxon>Lipingzhangella</taxon>
    </lineage>
</organism>
<keyword evidence="4" id="KW-1185">Reference proteome</keyword>
<evidence type="ECO:0000256" key="1">
    <source>
        <dbReference type="SAM" id="Phobius"/>
    </source>
</evidence>
<dbReference type="Gene3D" id="3.40.50.300">
    <property type="entry name" value="P-loop containing nucleotide triphosphate hydrolases"/>
    <property type="match status" value="1"/>
</dbReference>
<proteinExistence type="predicted"/>
<sequence length="1038" mass="115564">MGNLRSTIGLIFFGILMPGIAGYTLSELVRDQPWIALGVLVAYEALVVTLTPVGGAVGIWQQQAAKWIYHRVQGLVPGFGRRYRDYLRRSSKHVDQSGMQTSAFFSPALDDVFIDVDLVKRSPGEVRTDVAAAFEEAKPPRERSKLGDYLRSPHPETLAVLGAPGSGKTTLLRRAVHDTCKAGNDRRNVPILLAIRDHVRTITGAPETGLPDVLRASLKRSGLVDPPGWFERRLDRGECVVLLDGLDEVPRDEDRQRVADWVHAQIARYPENHFVVTSRAHRYWETRIEPATVLETQRLTPEQVHHFIHDWYLAIERGTNESYGGAHSLAQEGANDLLGRLAENPELLKLTVNPLMLTMTANVHRERGALPDNRAQLYREAVEGMLWRMSRRRSSIRLSGEQREVVLRELAFAMMRDQTHDLKRSEILDMVAPRLARVSQRVSPHEFITDAVVSGLVIERDGLWYSFAHHTFQEYLASEHMKEAGLPEGKKLVQMVRDDWWRETLFLYAARDDATPIVQACLDVGTVNALALALDCVDQARELAPELRDQMDRMLQDAFDSDSDPERRRLARAWALRFLREDVELPNSGGRLCARPITVGLYRLFLARRAKEGEHTPDTAEFTDDTPDSAVVVGVRAADATAFVQWINEVLGDEITFGNDKSTFRLPTREELAEYSIMRGHPYSASSLWTRSEPSPKLWAPKGFLGRTVNDTTLTQQAKEDVHHSQPLVMQLLLIRSVRFLDALGCTVSPDCGLGPDRINFLFHALGRDPAQRIGVDLPRVLAHDLTRCLGIVRSLVDGDERVSAHTDAVERAHQLARQLDHTRAGYGQYESSPDRTHKLVLRSSRELATAFADIQTLDSSQIVDPDLAPQGPPFDPIMGRAFSDALTTTLTAATQWAGAPQFVEDLAQNLVMRVKVGSGLYHPAPEALAKTTSETCGDLSAALTTAQDRSVPHAWAHAAARRLDALAVPVFSRQEKLTPTTATTIRLLALALAAEADRLGAPRLGHNFRTTAAGVTLLRRRLSGEARATETIMLAVD</sequence>
<feature type="transmembrane region" description="Helical" evidence="1">
    <location>
        <begin position="37"/>
        <end position="60"/>
    </location>
</feature>
<feature type="domain" description="NACHT" evidence="2">
    <location>
        <begin position="156"/>
        <end position="279"/>
    </location>
</feature>
<keyword evidence="1" id="KW-0812">Transmembrane</keyword>
<evidence type="ECO:0000259" key="2">
    <source>
        <dbReference type="PROSITE" id="PS50837"/>
    </source>
</evidence>
<dbReference type="Pfam" id="PF05729">
    <property type="entry name" value="NACHT"/>
    <property type="match status" value="1"/>
</dbReference>
<dbReference type="PANTHER" id="PTHR46844:SF1">
    <property type="entry name" value="SLR5058 PROTEIN"/>
    <property type="match status" value="1"/>
</dbReference>
<comment type="caution">
    <text evidence="3">The sequence shown here is derived from an EMBL/GenBank/DDBJ whole genome shotgun (WGS) entry which is preliminary data.</text>
</comment>
<reference evidence="3 4" key="1">
    <citation type="submission" date="2020-08" db="EMBL/GenBank/DDBJ databases">
        <title>Sequencing the genomes of 1000 actinobacteria strains.</title>
        <authorList>
            <person name="Klenk H.-P."/>
        </authorList>
    </citation>
    <scope>NUCLEOTIDE SEQUENCE [LARGE SCALE GENOMIC DNA]</scope>
    <source>
        <strain evidence="3 4">DSM 102030</strain>
    </source>
</reference>
<dbReference type="PANTHER" id="PTHR46844">
    <property type="entry name" value="SLR5058 PROTEIN"/>
    <property type="match status" value="1"/>
</dbReference>
<dbReference type="AlphaFoldDB" id="A0A7W7W3P4"/>
<dbReference type="RefSeq" id="WP_184580688.1">
    <property type="nucleotide sequence ID" value="NZ_JACHJT010000001.1"/>
</dbReference>
<dbReference type="Proteomes" id="UP000523007">
    <property type="component" value="Unassembled WGS sequence"/>
</dbReference>
<keyword evidence="1" id="KW-0472">Membrane</keyword>
<protein>
    <recommendedName>
        <fullName evidence="2">NACHT domain-containing protein</fullName>
    </recommendedName>
</protein>
<dbReference type="SUPFAM" id="SSF52540">
    <property type="entry name" value="P-loop containing nucleoside triphosphate hydrolases"/>
    <property type="match status" value="1"/>
</dbReference>
<dbReference type="InterPro" id="IPR007111">
    <property type="entry name" value="NACHT_NTPase"/>
</dbReference>
<dbReference type="PROSITE" id="PS50837">
    <property type="entry name" value="NACHT"/>
    <property type="match status" value="1"/>
</dbReference>